<protein>
    <submittedName>
        <fullName evidence="1">Uncharacterized protein</fullName>
    </submittedName>
</protein>
<accession>A0A8S2T600</accession>
<dbReference type="AlphaFoldDB" id="A0A8S2T600"/>
<proteinExistence type="predicted"/>
<sequence>MPTESPPTITEAMEMIRKLHLLGTTREPQLHQLVNELESKLTGVYIRE</sequence>
<name>A0A8S2T600_9BILA</name>
<dbReference type="Proteomes" id="UP000676336">
    <property type="component" value="Unassembled WGS sequence"/>
</dbReference>
<reference evidence="1" key="1">
    <citation type="submission" date="2021-02" db="EMBL/GenBank/DDBJ databases">
        <authorList>
            <person name="Nowell W R."/>
        </authorList>
    </citation>
    <scope>NUCLEOTIDE SEQUENCE</scope>
</reference>
<gene>
    <name evidence="1" type="ORF">SMN809_LOCUS23644</name>
</gene>
<feature type="non-terminal residue" evidence="1">
    <location>
        <position position="48"/>
    </location>
</feature>
<evidence type="ECO:0000313" key="2">
    <source>
        <dbReference type="Proteomes" id="UP000676336"/>
    </source>
</evidence>
<organism evidence="1 2">
    <name type="scientific">Rotaria magnacalcarata</name>
    <dbReference type="NCBI Taxonomy" id="392030"/>
    <lineage>
        <taxon>Eukaryota</taxon>
        <taxon>Metazoa</taxon>
        <taxon>Spiralia</taxon>
        <taxon>Gnathifera</taxon>
        <taxon>Rotifera</taxon>
        <taxon>Eurotatoria</taxon>
        <taxon>Bdelloidea</taxon>
        <taxon>Philodinida</taxon>
        <taxon>Philodinidae</taxon>
        <taxon>Rotaria</taxon>
    </lineage>
</organism>
<evidence type="ECO:0000313" key="1">
    <source>
        <dbReference type="EMBL" id="CAF4242867.1"/>
    </source>
</evidence>
<dbReference type="EMBL" id="CAJOBI010025594">
    <property type="protein sequence ID" value="CAF4242867.1"/>
    <property type="molecule type" value="Genomic_DNA"/>
</dbReference>
<comment type="caution">
    <text evidence="1">The sequence shown here is derived from an EMBL/GenBank/DDBJ whole genome shotgun (WGS) entry which is preliminary data.</text>
</comment>